<dbReference type="EMBL" id="JBANEI010000008">
    <property type="protein sequence ID" value="MEI2682577.1"/>
    <property type="molecule type" value="Genomic_DNA"/>
</dbReference>
<name>A0ABU8DGD5_ERWAP</name>
<feature type="region of interest" description="Disordered" evidence="1">
    <location>
        <begin position="49"/>
        <end position="97"/>
    </location>
</feature>
<evidence type="ECO:0000313" key="3">
    <source>
        <dbReference type="EMBL" id="MEI2682577.1"/>
    </source>
</evidence>
<sequence>MIKKAVFAALALTVFFQSPVHAISEKYRQQLERSGCTQQSELQGCDIHKSRQQNARAGFSDKTMAGATKATTAGKTVIQTPATQHAPNKAKSPLRFP</sequence>
<keyword evidence="2" id="KW-0732">Signal</keyword>
<evidence type="ECO:0000256" key="2">
    <source>
        <dbReference type="SAM" id="SignalP"/>
    </source>
</evidence>
<protein>
    <recommendedName>
        <fullName evidence="5">PsiF repeat-containing protein</fullName>
    </recommendedName>
</protein>
<keyword evidence="4" id="KW-1185">Reference proteome</keyword>
<feature type="signal peptide" evidence="2">
    <location>
        <begin position="1"/>
        <end position="22"/>
    </location>
</feature>
<comment type="caution">
    <text evidence="3">The sequence shown here is derived from an EMBL/GenBank/DDBJ whole genome shotgun (WGS) entry which is preliminary data.</text>
</comment>
<reference evidence="3 4" key="1">
    <citation type="submission" date="2024-02" db="EMBL/GenBank/DDBJ databases">
        <title>First report Erwinia aphidicola in onion in Chile.</title>
        <authorList>
            <person name="Valenzuela M."/>
            <person name="Pena M."/>
            <person name="Dutta B."/>
        </authorList>
    </citation>
    <scope>NUCLEOTIDE SEQUENCE [LARGE SCALE GENOMIC DNA]</scope>
    <source>
        <strain evidence="3 4">QCJ3A</strain>
    </source>
</reference>
<gene>
    <name evidence="3" type="ORF">V8N49_13040</name>
</gene>
<dbReference type="Proteomes" id="UP001306592">
    <property type="component" value="Unassembled WGS sequence"/>
</dbReference>
<dbReference type="RefSeq" id="WP_191149314.1">
    <property type="nucleotide sequence ID" value="NZ_JACXBP010000001.1"/>
</dbReference>
<evidence type="ECO:0008006" key="5">
    <source>
        <dbReference type="Google" id="ProtNLM"/>
    </source>
</evidence>
<feature type="compositionally biased region" description="Polar residues" evidence="1">
    <location>
        <begin position="77"/>
        <end position="86"/>
    </location>
</feature>
<feature type="chain" id="PRO_5045137488" description="PsiF repeat-containing protein" evidence="2">
    <location>
        <begin position="23"/>
        <end position="97"/>
    </location>
</feature>
<evidence type="ECO:0000313" key="4">
    <source>
        <dbReference type="Proteomes" id="UP001306592"/>
    </source>
</evidence>
<evidence type="ECO:0000256" key="1">
    <source>
        <dbReference type="SAM" id="MobiDB-lite"/>
    </source>
</evidence>
<proteinExistence type="predicted"/>
<feature type="compositionally biased region" description="Low complexity" evidence="1">
    <location>
        <begin position="65"/>
        <end position="76"/>
    </location>
</feature>
<accession>A0ABU8DGD5</accession>
<organism evidence="3 4">
    <name type="scientific">Erwinia aphidicola</name>
    <dbReference type="NCBI Taxonomy" id="68334"/>
    <lineage>
        <taxon>Bacteria</taxon>
        <taxon>Pseudomonadati</taxon>
        <taxon>Pseudomonadota</taxon>
        <taxon>Gammaproteobacteria</taxon>
        <taxon>Enterobacterales</taxon>
        <taxon>Erwiniaceae</taxon>
        <taxon>Erwinia</taxon>
    </lineage>
</organism>